<dbReference type="Proteomes" id="UP001354931">
    <property type="component" value="Unassembled WGS sequence"/>
</dbReference>
<evidence type="ECO:0000256" key="5">
    <source>
        <dbReference type="ARBA" id="ARBA00023163"/>
    </source>
</evidence>
<evidence type="ECO:0000313" key="8">
    <source>
        <dbReference type="EMBL" id="MEB8344120.1"/>
    </source>
</evidence>
<dbReference type="EMBL" id="JAOZYC010000207">
    <property type="protein sequence ID" value="MEB8344120.1"/>
    <property type="molecule type" value="Genomic_DNA"/>
</dbReference>
<dbReference type="Gene3D" id="1.10.1740.10">
    <property type="match status" value="1"/>
</dbReference>
<evidence type="ECO:0000259" key="6">
    <source>
        <dbReference type="Pfam" id="PF04542"/>
    </source>
</evidence>
<organism evidence="8 9">
    <name type="scientific">Streptomyces endophyticus</name>
    <dbReference type="NCBI Taxonomy" id="714166"/>
    <lineage>
        <taxon>Bacteria</taxon>
        <taxon>Bacillati</taxon>
        <taxon>Actinomycetota</taxon>
        <taxon>Actinomycetes</taxon>
        <taxon>Kitasatosporales</taxon>
        <taxon>Streptomycetaceae</taxon>
        <taxon>Streptomyces</taxon>
    </lineage>
</organism>
<protein>
    <submittedName>
        <fullName evidence="8">SigE family RNA polymerase sigma factor</fullName>
    </submittedName>
</protein>
<dbReference type="CDD" id="cd06171">
    <property type="entry name" value="Sigma70_r4"/>
    <property type="match status" value="1"/>
</dbReference>
<evidence type="ECO:0000256" key="3">
    <source>
        <dbReference type="ARBA" id="ARBA00023082"/>
    </source>
</evidence>
<comment type="similarity">
    <text evidence="1">Belongs to the sigma-70 factor family. ECF subfamily.</text>
</comment>
<accession>A0ABU6FJ96</accession>
<dbReference type="Pfam" id="PF04542">
    <property type="entry name" value="Sigma70_r2"/>
    <property type="match status" value="1"/>
</dbReference>
<keyword evidence="4" id="KW-0238">DNA-binding</keyword>
<dbReference type="InterPro" id="IPR007627">
    <property type="entry name" value="RNA_pol_sigma70_r2"/>
</dbReference>
<dbReference type="SUPFAM" id="SSF88659">
    <property type="entry name" value="Sigma3 and sigma4 domains of RNA polymerase sigma factors"/>
    <property type="match status" value="1"/>
</dbReference>
<dbReference type="RefSeq" id="WP_326023964.1">
    <property type="nucleotide sequence ID" value="NZ_JAOZYC010000207.1"/>
</dbReference>
<evidence type="ECO:0000256" key="2">
    <source>
        <dbReference type="ARBA" id="ARBA00023015"/>
    </source>
</evidence>
<dbReference type="InterPro" id="IPR013325">
    <property type="entry name" value="RNA_pol_sigma_r2"/>
</dbReference>
<keyword evidence="5" id="KW-0804">Transcription</keyword>
<dbReference type="InterPro" id="IPR014325">
    <property type="entry name" value="RNA_pol_sigma-E_actinobac"/>
</dbReference>
<feature type="domain" description="RNA polymerase sigma-70 region 2" evidence="6">
    <location>
        <begin position="15"/>
        <end position="79"/>
    </location>
</feature>
<dbReference type="InterPro" id="IPR007630">
    <property type="entry name" value="RNA_pol_sigma70_r4"/>
</dbReference>
<dbReference type="InterPro" id="IPR036388">
    <property type="entry name" value="WH-like_DNA-bd_sf"/>
</dbReference>
<dbReference type="SUPFAM" id="SSF88946">
    <property type="entry name" value="Sigma2 domain of RNA polymerase sigma factors"/>
    <property type="match status" value="1"/>
</dbReference>
<proteinExistence type="inferred from homology"/>
<evidence type="ECO:0000256" key="1">
    <source>
        <dbReference type="ARBA" id="ARBA00010641"/>
    </source>
</evidence>
<dbReference type="NCBIfam" id="TIGR02983">
    <property type="entry name" value="SigE-fam_strep"/>
    <property type="match status" value="1"/>
</dbReference>
<reference evidence="8 9" key="1">
    <citation type="submission" date="2022-10" db="EMBL/GenBank/DDBJ databases">
        <authorList>
            <person name="Xie J."/>
            <person name="Shen N."/>
        </authorList>
    </citation>
    <scope>NUCLEOTIDE SEQUENCE [LARGE SCALE GENOMIC DNA]</scope>
    <source>
        <strain evidence="8 9">YIM65594</strain>
    </source>
</reference>
<dbReference type="Gene3D" id="1.10.10.10">
    <property type="entry name" value="Winged helix-like DNA-binding domain superfamily/Winged helix DNA-binding domain"/>
    <property type="match status" value="1"/>
</dbReference>
<dbReference type="Pfam" id="PF04545">
    <property type="entry name" value="Sigma70_r4"/>
    <property type="match status" value="1"/>
</dbReference>
<comment type="caution">
    <text evidence="8">The sequence shown here is derived from an EMBL/GenBank/DDBJ whole genome shotgun (WGS) entry which is preliminary data.</text>
</comment>
<name>A0ABU6FJ96_9ACTN</name>
<dbReference type="InterPro" id="IPR013324">
    <property type="entry name" value="RNA_pol_sigma_r3/r4-like"/>
</dbReference>
<dbReference type="InterPro" id="IPR039425">
    <property type="entry name" value="RNA_pol_sigma-70-like"/>
</dbReference>
<dbReference type="InterPro" id="IPR014284">
    <property type="entry name" value="RNA_pol_sigma-70_dom"/>
</dbReference>
<sequence>MGGSARRDAEIESFMRAVSPRLFRAAFLVCGDWHLAEDLVQTTLGKVFVSWGRVRKADSPPAYVRTMLMRTYLSHVRLHRTYEKPVDRLPDNPSASHDPALRIALAGALAQLTPKDRAVVVLRYWEDRSVAQAAADLGMSAGSVRIRSMRALAQLRASLGGEYDALVSH</sequence>
<evidence type="ECO:0000313" key="9">
    <source>
        <dbReference type="Proteomes" id="UP001354931"/>
    </source>
</evidence>
<dbReference type="PANTHER" id="PTHR43133:SF50">
    <property type="entry name" value="ECF RNA POLYMERASE SIGMA FACTOR SIGM"/>
    <property type="match status" value="1"/>
</dbReference>
<dbReference type="NCBIfam" id="TIGR02937">
    <property type="entry name" value="sigma70-ECF"/>
    <property type="match status" value="1"/>
</dbReference>
<gene>
    <name evidence="8" type="ORF">OKJ99_42260</name>
</gene>
<keyword evidence="3" id="KW-0731">Sigma factor</keyword>
<dbReference type="PANTHER" id="PTHR43133">
    <property type="entry name" value="RNA POLYMERASE ECF-TYPE SIGMA FACTO"/>
    <property type="match status" value="1"/>
</dbReference>
<keyword evidence="9" id="KW-1185">Reference proteome</keyword>
<evidence type="ECO:0000259" key="7">
    <source>
        <dbReference type="Pfam" id="PF04545"/>
    </source>
</evidence>
<evidence type="ECO:0000256" key="4">
    <source>
        <dbReference type="ARBA" id="ARBA00023125"/>
    </source>
</evidence>
<keyword evidence="2" id="KW-0805">Transcription regulation</keyword>
<feature type="domain" description="RNA polymerase sigma-70 region 4" evidence="7">
    <location>
        <begin position="108"/>
        <end position="157"/>
    </location>
</feature>